<evidence type="ECO:0000256" key="7">
    <source>
        <dbReference type="ARBA" id="ARBA00022729"/>
    </source>
</evidence>
<dbReference type="InterPro" id="IPR049883">
    <property type="entry name" value="NOTCH1_EGF-like"/>
</dbReference>
<dbReference type="InterPro" id="IPR001881">
    <property type="entry name" value="EGF-like_Ca-bd_dom"/>
</dbReference>
<dbReference type="RefSeq" id="XP_011395488.1">
    <property type="nucleotide sequence ID" value="XM_011397186.1"/>
</dbReference>
<keyword evidence="5" id="KW-0964">Secreted</keyword>
<gene>
    <name evidence="14" type="ORF">F751_4276</name>
</gene>
<comment type="caution">
    <text evidence="12">Lacks conserved residue(s) required for the propagation of feature annotation.</text>
</comment>
<organism evidence="14 15">
    <name type="scientific">Auxenochlorella protothecoides</name>
    <name type="common">Green microalga</name>
    <name type="synonym">Chlorella protothecoides</name>
    <dbReference type="NCBI Taxonomy" id="3075"/>
    <lineage>
        <taxon>Eukaryota</taxon>
        <taxon>Viridiplantae</taxon>
        <taxon>Chlorophyta</taxon>
        <taxon>core chlorophytes</taxon>
        <taxon>Trebouxiophyceae</taxon>
        <taxon>Chlorellales</taxon>
        <taxon>Chlorellaceae</taxon>
        <taxon>Auxenochlorella</taxon>
    </lineage>
</organism>
<dbReference type="PROSITE" id="PS01187">
    <property type="entry name" value="EGF_CA"/>
    <property type="match status" value="1"/>
</dbReference>
<dbReference type="SUPFAM" id="SSF51445">
    <property type="entry name" value="(Trans)glycosidases"/>
    <property type="match status" value="1"/>
</dbReference>
<dbReference type="PANTHER" id="PTHR31451">
    <property type="match status" value="1"/>
</dbReference>
<evidence type="ECO:0000256" key="5">
    <source>
        <dbReference type="ARBA" id="ARBA00022525"/>
    </source>
</evidence>
<dbReference type="SUPFAM" id="SSF57196">
    <property type="entry name" value="EGF/Laminin"/>
    <property type="match status" value="1"/>
</dbReference>
<dbReference type="SMART" id="SM00179">
    <property type="entry name" value="EGF_CA"/>
    <property type="match status" value="1"/>
</dbReference>
<keyword evidence="15" id="KW-1185">Reference proteome</keyword>
<comment type="subcellular location">
    <subcellularLocation>
        <location evidence="2">Secreted</location>
    </subcellularLocation>
</comment>
<dbReference type="GO" id="GO:0016985">
    <property type="term" value="F:mannan endo-1,4-beta-mannosidase activity"/>
    <property type="evidence" value="ECO:0007669"/>
    <property type="project" value="UniProtKB-EC"/>
</dbReference>
<evidence type="ECO:0000256" key="3">
    <source>
        <dbReference type="ARBA" id="ARBA00005641"/>
    </source>
</evidence>
<dbReference type="Pfam" id="PF07645">
    <property type="entry name" value="EGF_CA"/>
    <property type="match status" value="1"/>
</dbReference>
<dbReference type="CDD" id="cd00054">
    <property type="entry name" value="EGF_CA"/>
    <property type="match status" value="1"/>
</dbReference>
<keyword evidence="9" id="KW-0378">Hydrolase</keyword>
<dbReference type="EMBL" id="KL662078">
    <property type="protein sequence ID" value="KFM22632.1"/>
    <property type="molecule type" value="Genomic_DNA"/>
</dbReference>
<dbReference type="Pfam" id="PF00024">
    <property type="entry name" value="PAN_1"/>
    <property type="match status" value="1"/>
</dbReference>
<dbReference type="GO" id="GO:0005576">
    <property type="term" value="C:extracellular region"/>
    <property type="evidence" value="ECO:0007669"/>
    <property type="project" value="UniProtKB-SubCell"/>
</dbReference>
<dbReference type="eggNOG" id="ENOG502QVVQ">
    <property type="taxonomic scope" value="Eukaryota"/>
</dbReference>
<dbReference type="STRING" id="3075.A0A087SA78"/>
<evidence type="ECO:0000313" key="14">
    <source>
        <dbReference type="EMBL" id="KFM22632.1"/>
    </source>
</evidence>
<evidence type="ECO:0000256" key="8">
    <source>
        <dbReference type="ARBA" id="ARBA00022737"/>
    </source>
</evidence>
<reference evidence="14 15" key="1">
    <citation type="journal article" date="2014" name="BMC Genomics">
        <title>Oil accumulation mechanisms of the oleaginous microalga Chlorella protothecoides revealed through its genome, transcriptomes, and proteomes.</title>
        <authorList>
            <person name="Gao C."/>
            <person name="Wang Y."/>
            <person name="Shen Y."/>
            <person name="Yan D."/>
            <person name="He X."/>
            <person name="Dai J."/>
            <person name="Wu Q."/>
        </authorList>
    </citation>
    <scope>NUCLEOTIDE SEQUENCE [LARGE SCALE GENOMIC DNA]</scope>
    <source>
        <strain evidence="14 15">0710</strain>
    </source>
</reference>
<dbReference type="OrthoDB" id="406631at2759"/>
<dbReference type="Gene3D" id="3.50.4.10">
    <property type="entry name" value="Hepatocyte Growth Factor"/>
    <property type="match status" value="1"/>
</dbReference>
<dbReference type="GO" id="GO:0005509">
    <property type="term" value="F:calcium ion binding"/>
    <property type="evidence" value="ECO:0007669"/>
    <property type="project" value="InterPro"/>
</dbReference>
<dbReference type="InterPro" id="IPR003609">
    <property type="entry name" value="Pan_app"/>
</dbReference>
<dbReference type="KEGG" id="apro:F751_4276"/>
<evidence type="ECO:0000256" key="9">
    <source>
        <dbReference type="ARBA" id="ARBA00022801"/>
    </source>
</evidence>
<protein>
    <recommendedName>
        <fullName evidence="4">mannan endo-1,4-beta-mannosidase</fullName>
        <ecNumber evidence="4">3.2.1.78</ecNumber>
    </recommendedName>
</protein>
<dbReference type="FunFam" id="2.10.25.10:FF:000038">
    <property type="entry name" value="Fibrillin 2"/>
    <property type="match status" value="1"/>
</dbReference>
<dbReference type="AlphaFoldDB" id="A0A087SA78"/>
<dbReference type="PROSITE" id="PS00010">
    <property type="entry name" value="ASX_HYDROXYL"/>
    <property type="match status" value="1"/>
</dbReference>
<dbReference type="GO" id="GO:0006508">
    <property type="term" value="P:proteolysis"/>
    <property type="evidence" value="ECO:0007669"/>
    <property type="project" value="InterPro"/>
</dbReference>
<keyword evidence="8" id="KW-0677">Repeat</keyword>
<evidence type="ECO:0000313" key="15">
    <source>
        <dbReference type="Proteomes" id="UP000028924"/>
    </source>
</evidence>
<keyword evidence="11" id="KW-0326">Glycosidase</keyword>
<dbReference type="InterPro" id="IPR017853">
    <property type="entry name" value="GH"/>
</dbReference>
<sequence length="740" mass="78876">MLALAGLGVARPARTLLQEDMDEFVRVRGTQFVVGCKTWYASGWNQWEAMEAGAGALELFGASLPNKTTGPQLVRDVLDRAQAKGVNVVRAWAQAVTPNYALETAPGQYNEAVFQGLDYLLDEARQRGIRLLLVLLDNWQPGGADTLANWAGSNVHEDFFSNADAKRLYQARAEAIVTRVNAINGRSYSEDPTIFAWDLINEPRCYRCGATTAAWASEMAAYVKSLDGNHLVTIGEEGFYPAGQAASAANPQGLQSWAFEEGQDFYADHNDPNIDFTAIHLWPDNWLDKTTDFVERWIAQHIQQAASLGKPMLLEEFGVYRSSGADTMRDQYYKLIYDLIQKDAESGGPSGGALFFQYYAPGQQAPSEEGGGITGVFGVVEADNTFPIIDAFTASMAQLTGKSVSQCSATSGVSVTAVRDCSYTQVNGRPGTGYEGPACDVDINECVRGTSGCAITGAACTNSAGGYTCACTLGYAGDGFSCNPTPTLDQLQLNYTTQGAAQLACDEGQDVKYPTGVPGFAYDPTGGLSRADGASDAMVSSGSSISVQPVDCMAACNEAPGCTAFSYNPSLQKCFLKTGSSYNTCQIDLGRSPPSLWTPDEPSLAKAASETAEAVCKLLGEAALAVLTDKAGESICEMLLLMSQLGLVEMKGKGEKMERLAQSLAPHFIPVCTDLFAKSTTSSGSRLHRSIASTLLDYVFGNRAAISVFGKEKSRLSALYETALGDISDASTQVDGTKKG</sequence>
<proteinExistence type="inferred from homology"/>
<dbReference type="Proteomes" id="UP000028924">
    <property type="component" value="Unassembled WGS sequence"/>
</dbReference>
<dbReference type="PANTHER" id="PTHR31451:SF39">
    <property type="entry name" value="MANNAN ENDO-1,4-BETA-MANNOSIDASE 1"/>
    <property type="match status" value="1"/>
</dbReference>
<dbReference type="InterPro" id="IPR018097">
    <property type="entry name" value="EGF_Ca-bd_CS"/>
</dbReference>
<evidence type="ECO:0000256" key="4">
    <source>
        <dbReference type="ARBA" id="ARBA00012706"/>
    </source>
</evidence>
<evidence type="ECO:0000256" key="2">
    <source>
        <dbReference type="ARBA" id="ARBA00004613"/>
    </source>
</evidence>
<dbReference type="Gene3D" id="2.10.25.10">
    <property type="entry name" value="Laminin"/>
    <property type="match status" value="1"/>
</dbReference>
<name>A0A087SA78_AUXPR</name>
<feature type="domain" description="EGF-like" evidence="13">
    <location>
        <begin position="442"/>
        <end position="481"/>
    </location>
</feature>
<dbReference type="GO" id="GO:0000272">
    <property type="term" value="P:polysaccharide catabolic process"/>
    <property type="evidence" value="ECO:0007669"/>
    <property type="project" value="InterPro"/>
</dbReference>
<keyword evidence="6 12" id="KW-0245">EGF-like domain</keyword>
<dbReference type="Gene3D" id="3.20.20.80">
    <property type="entry name" value="Glycosidases"/>
    <property type="match status" value="1"/>
</dbReference>
<dbReference type="PROSITE" id="PS50026">
    <property type="entry name" value="EGF_3"/>
    <property type="match status" value="1"/>
</dbReference>
<dbReference type="InterPro" id="IPR045053">
    <property type="entry name" value="MAN-like"/>
</dbReference>
<dbReference type="EC" id="3.2.1.78" evidence="4"/>
<accession>A0A087SA78</accession>
<evidence type="ECO:0000256" key="6">
    <source>
        <dbReference type="ARBA" id="ARBA00022536"/>
    </source>
</evidence>
<dbReference type="InterPro" id="IPR000177">
    <property type="entry name" value="Apple"/>
</dbReference>
<evidence type="ECO:0000259" key="13">
    <source>
        <dbReference type="PROSITE" id="PS50026"/>
    </source>
</evidence>
<dbReference type="GeneID" id="23615667"/>
<dbReference type="InterPro" id="IPR001547">
    <property type="entry name" value="Glyco_hydro_5"/>
</dbReference>
<dbReference type="Pfam" id="PF26410">
    <property type="entry name" value="GH5_mannosidase"/>
    <property type="match status" value="1"/>
</dbReference>
<evidence type="ECO:0000256" key="1">
    <source>
        <dbReference type="ARBA" id="ARBA00001678"/>
    </source>
</evidence>
<evidence type="ECO:0000256" key="12">
    <source>
        <dbReference type="PROSITE-ProRule" id="PRU00076"/>
    </source>
</evidence>
<evidence type="ECO:0000256" key="10">
    <source>
        <dbReference type="ARBA" id="ARBA00023157"/>
    </source>
</evidence>
<evidence type="ECO:0000256" key="11">
    <source>
        <dbReference type="ARBA" id="ARBA00023295"/>
    </source>
</evidence>
<comment type="catalytic activity">
    <reaction evidence="1">
        <text>Random hydrolysis of (1-&gt;4)-beta-D-mannosidic linkages in mannans, galactomannans and glucomannans.</text>
        <dbReference type="EC" id="3.2.1.78"/>
    </reaction>
</comment>
<dbReference type="InterPro" id="IPR000742">
    <property type="entry name" value="EGF"/>
</dbReference>
<comment type="similarity">
    <text evidence="3">Belongs to the glycosyl hydrolase 5 (cellulase A) family.</text>
</comment>
<dbReference type="InterPro" id="IPR000152">
    <property type="entry name" value="EGF-type_Asp/Asn_hydroxyl_site"/>
</dbReference>
<keyword evidence="10" id="KW-1015">Disulfide bond</keyword>
<dbReference type="CDD" id="cd01100">
    <property type="entry name" value="APPLE_Factor_XI_like"/>
    <property type="match status" value="1"/>
</dbReference>
<keyword evidence="7" id="KW-0732">Signal</keyword>